<dbReference type="AlphaFoldDB" id="A0A0F9FGZ7"/>
<evidence type="ECO:0000313" key="1">
    <source>
        <dbReference type="EMBL" id="KKL50372.1"/>
    </source>
</evidence>
<feature type="non-terminal residue" evidence="1">
    <location>
        <position position="34"/>
    </location>
</feature>
<protein>
    <submittedName>
        <fullName evidence="1">Uncharacterized protein</fullName>
    </submittedName>
</protein>
<dbReference type="EMBL" id="LAZR01032624">
    <property type="protein sequence ID" value="KKL50372.1"/>
    <property type="molecule type" value="Genomic_DNA"/>
</dbReference>
<accession>A0A0F9FGZ7</accession>
<proteinExistence type="predicted"/>
<comment type="caution">
    <text evidence="1">The sequence shown here is derived from an EMBL/GenBank/DDBJ whole genome shotgun (WGS) entry which is preliminary data.</text>
</comment>
<sequence length="34" mass="4099">MMTTKLSSWSPQAIEHILWDKMSKTQRAYKQYLP</sequence>
<organism evidence="1">
    <name type="scientific">marine sediment metagenome</name>
    <dbReference type="NCBI Taxonomy" id="412755"/>
    <lineage>
        <taxon>unclassified sequences</taxon>
        <taxon>metagenomes</taxon>
        <taxon>ecological metagenomes</taxon>
    </lineage>
</organism>
<name>A0A0F9FGZ7_9ZZZZ</name>
<gene>
    <name evidence="1" type="ORF">LCGC14_2306160</name>
</gene>
<reference evidence="1" key="1">
    <citation type="journal article" date="2015" name="Nature">
        <title>Complex archaea that bridge the gap between prokaryotes and eukaryotes.</title>
        <authorList>
            <person name="Spang A."/>
            <person name="Saw J.H."/>
            <person name="Jorgensen S.L."/>
            <person name="Zaremba-Niedzwiedzka K."/>
            <person name="Martijn J."/>
            <person name="Lind A.E."/>
            <person name="van Eijk R."/>
            <person name="Schleper C."/>
            <person name="Guy L."/>
            <person name="Ettema T.J."/>
        </authorList>
    </citation>
    <scope>NUCLEOTIDE SEQUENCE</scope>
</reference>